<comment type="caution">
    <text evidence="1">The sequence shown here is derived from an EMBL/GenBank/DDBJ whole genome shotgun (WGS) entry which is preliminary data.</text>
</comment>
<dbReference type="Proteomes" id="UP001054821">
    <property type="component" value="Unassembled WGS sequence"/>
</dbReference>
<dbReference type="InterPro" id="IPR043502">
    <property type="entry name" value="DNA/RNA_pol_sf"/>
</dbReference>
<dbReference type="AlphaFoldDB" id="A0AAD4YJD2"/>
<dbReference type="SUPFAM" id="SSF56672">
    <property type="entry name" value="DNA/RNA polymerases"/>
    <property type="match status" value="1"/>
</dbReference>
<dbReference type="InterPro" id="IPR043128">
    <property type="entry name" value="Rev_trsase/Diguanyl_cyclase"/>
</dbReference>
<evidence type="ECO:0000313" key="1">
    <source>
        <dbReference type="EMBL" id="KAI5310959.1"/>
    </source>
</evidence>
<dbReference type="PANTHER" id="PTHR48475">
    <property type="entry name" value="RIBONUCLEASE H"/>
    <property type="match status" value="1"/>
</dbReference>
<protein>
    <recommendedName>
        <fullName evidence="3">Reverse transcriptase/retrotransposon-derived protein RNase H-like domain-containing protein</fullName>
    </recommendedName>
</protein>
<proteinExistence type="predicted"/>
<sequence>MKSPATTKEIQSLTGKAAALNRFFSRSTDKCRPFFKALKKGHKGKWDDECEVDFQNLKTYLISPPLLSKPIPGEDLHIYLAYLGKVQGPLKEFPTFNIQQVPRAENIHAYALASLGSALDTQFRRSISVEHLDRASIEEIESIDSMHIDEYPSWQDPIIDYLVNGNLPTDKSEATYDKIL</sequence>
<name>A0AAD4YJD2_PRUDU</name>
<dbReference type="PANTHER" id="PTHR48475:SF2">
    <property type="entry name" value="RIBONUCLEASE H"/>
    <property type="match status" value="1"/>
</dbReference>
<dbReference type="EMBL" id="JAJFAZ020000100">
    <property type="protein sequence ID" value="KAI5310959.1"/>
    <property type="molecule type" value="Genomic_DNA"/>
</dbReference>
<accession>A0AAD4YJD2</accession>
<organism evidence="1 2">
    <name type="scientific">Prunus dulcis</name>
    <name type="common">Almond</name>
    <name type="synonym">Amygdalus dulcis</name>
    <dbReference type="NCBI Taxonomy" id="3755"/>
    <lineage>
        <taxon>Eukaryota</taxon>
        <taxon>Viridiplantae</taxon>
        <taxon>Streptophyta</taxon>
        <taxon>Embryophyta</taxon>
        <taxon>Tracheophyta</taxon>
        <taxon>Spermatophyta</taxon>
        <taxon>Magnoliopsida</taxon>
        <taxon>eudicotyledons</taxon>
        <taxon>Gunneridae</taxon>
        <taxon>Pentapetalae</taxon>
        <taxon>rosids</taxon>
        <taxon>fabids</taxon>
        <taxon>Rosales</taxon>
        <taxon>Rosaceae</taxon>
        <taxon>Amygdaloideae</taxon>
        <taxon>Amygdaleae</taxon>
        <taxon>Prunus</taxon>
    </lineage>
</organism>
<reference evidence="1 2" key="1">
    <citation type="journal article" date="2022" name="G3 (Bethesda)">
        <title>Whole-genome sequence and methylome profiling of the almond [Prunus dulcis (Mill.) D.A. Webb] cultivar 'Nonpareil'.</title>
        <authorList>
            <person name="D'Amico-Willman K.M."/>
            <person name="Ouma W.Z."/>
            <person name="Meulia T."/>
            <person name="Sideli G.M."/>
            <person name="Gradziel T.M."/>
            <person name="Fresnedo-Ramirez J."/>
        </authorList>
    </citation>
    <scope>NUCLEOTIDE SEQUENCE [LARGE SCALE GENOMIC DNA]</scope>
    <source>
        <strain evidence="1">Clone GOH B32 T37-40</strain>
    </source>
</reference>
<gene>
    <name evidence="1" type="ORF">L3X38_045482</name>
</gene>
<keyword evidence="2" id="KW-1185">Reference proteome</keyword>
<dbReference type="Gene3D" id="3.30.70.270">
    <property type="match status" value="1"/>
</dbReference>
<evidence type="ECO:0008006" key="3">
    <source>
        <dbReference type="Google" id="ProtNLM"/>
    </source>
</evidence>
<evidence type="ECO:0000313" key="2">
    <source>
        <dbReference type="Proteomes" id="UP001054821"/>
    </source>
</evidence>